<accession>A0AAV0PUD5</accession>
<keyword evidence="2" id="KW-1185">Reference proteome</keyword>
<reference evidence="1" key="1">
    <citation type="submission" date="2022-08" db="EMBL/GenBank/DDBJ databases">
        <authorList>
            <person name="Gutierrez-Valencia J."/>
        </authorList>
    </citation>
    <scope>NUCLEOTIDE SEQUENCE</scope>
</reference>
<evidence type="ECO:0000313" key="2">
    <source>
        <dbReference type="Proteomes" id="UP001154282"/>
    </source>
</evidence>
<dbReference type="Proteomes" id="UP001154282">
    <property type="component" value="Unassembled WGS sequence"/>
</dbReference>
<name>A0AAV0PUD5_9ROSI</name>
<gene>
    <name evidence="1" type="ORF">LITE_LOCUS39785</name>
</gene>
<protein>
    <submittedName>
        <fullName evidence="1">Uncharacterized protein</fullName>
    </submittedName>
</protein>
<dbReference type="EMBL" id="CAMGYJ010000009">
    <property type="protein sequence ID" value="CAI0473801.1"/>
    <property type="molecule type" value="Genomic_DNA"/>
</dbReference>
<organism evidence="1 2">
    <name type="scientific">Linum tenue</name>
    <dbReference type="NCBI Taxonomy" id="586396"/>
    <lineage>
        <taxon>Eukaryota</taxon>
        <taxon>Viridiplantae</taxon>
        <taxon>Streptophyta</taxon>
        <taxon>Embryophyta</taxon>
        <taxon>Tracheophyta</taxon>
        <taxon>Spermatophyta</taxon>
        <taxon>Magnoliopsida</taxon>
        <taxon>eudicotyledons</taxon>
        <taxon>Gunneridae</taxon>
        <taxon>Pentapetalae</taxon>
        <taxon>rosids</taxon>
        <taxon>fabids</taxon>
        <taxon>Malpighiales</taxon>
        <taxon>Linaceae</taxon>
        <taxon>Linum</taxon>
    </lineage>
</organism>
<dbReference type="AlphaFoldDB" id="A0AAV0PUD5"/>
<sequence length="58" mass="6062">MARTKITAIASPVTQQPDAGMAKTKIPATTSVKNKQPAGYVSRQVAVRLGTLVILVLA</sequence>
<comment type="caution">
    <text evidence="1">The sequence shown here is derived from an EMBL/GenBank/DDBJ whole genome shotgun (WGS) entry which is preliminary data.</text>
</comment>
<proteinExistence type="predicted"/>
<evidence type="ECO:0000313" key="1">
    <source>
        <dbReference type="EMBL" id="CAI0473801.1"/>
    </source>
</evidence>